<feature type="binding site" description="axial binding residue" evidence="12">
    <location>
        <position position="244"/>
    </location>
    <ligand>
        <name>heme b</name>
        <dbReference type="ChEBI" id="CHEBI:60344"/>
        <label>1</label>
    </ligand>
    <ligandPart>
        <name>Fe</name>
        <dbReference type="ChEBI" id="CHEBI:18248"/>
    </ligandPart>
</feature>
<evidence type="ECO:0000256" key="12">
    <source>
        <dbReference type="PIRSR" id="PIRSR037471-1"/>
    </source>
</evidence>
<dbReference type="Pfam" id="PF04526">
    <property type="entry name" value="DUF568"/>
    <property type="match status" value="1"/>
</dbReference>
<keyword evidence="18" id="KW-1185">Reference proteome</keyword>
<organism evidence="17 18">
    <name type="scientific">Acer saccharum</name>
    <name type="common">Sugar maple</name>
    <dbReference type="NCBI Taxonomy" id="4024"/>
    <lineage>
        <taxon>Eukaryota</taxon>
        <taxon>Viridiplantae</taxon>
        <taxon>Streptophyta</taxon>
        <taxon>Embryophyta</taxon>
        <taxon>Tracheophyta</taxon>
        <taxon>Spermatophyta</taxon>
        <taxon>Magnoliopsida</taxon>
        <taxon>eudicotyledons</taxon>
        <taxon>Gunneridae</taxon>
        <taxon>Pentapetalae</taxon>
        <taxon>rosids</taxon>
        <taxon>malvids</taxon>
        <taxon>Sapindales</taxon>
        <taxon>Sapindaceae</taxon>
        <taxon>Hippocastanoideae</taxon>
        <taxon>Acereae</taxon>
        <taxon>Acer</taxon>
    </lineage>
</organism>
<evidence type="ECO:0000256" key="11">
    <source>
        <dbReference type="PIRNR" id="PIRNR037471"/>
    </source>
</evidence>
<keyword evidence="2 11" id="KW-0813">Transport</keyword>
<dbReference type="Proteomes" id="UP001168877">
    <property type="component" value="Unassembled WGS sequence"/>
</dbReference>
<feature type="chain" id="PRO_5041366111" description="Cytochrome b561 and DOMON domain-containing protein" evidence="14">
    <location>
        <begin position="24"/>
        <end position="395"/>
    </location>
</feature>
<comment type="cofactor">
    <cofactor evidence="11">
        <name>heme b</name>
        <dbReference type="ChEBI" id="CHEBI:60344"/>
    </cofactor>
    <text evidence="11">Binds 2 heme b groups non-covalently.</text>
</comment>
<evidence type="ECO:0000256" key="5">
    <source>
        <dbReference type="ARBA" id="ARBA00022723"/>
    </source>
</evidence>
<comment type="subcellular location">
    <subcellularLocation>
        <location evidence="1">Membrane</location>
        <topology evidence="1">Multi-pass membrane protein</topology>
    </subcellularLocation>
</comment>
<dbReference type="SMART" id="SM00665">
    <property type="entry name" value="B561"/>
    <property type="match status" value="1"/>
</dbReference>
<feature type="domain" description="DOMON" evidence="15">
    <location>
        <begin position="47"/>
        <end position="160"/>
    </location>
</feature>
<evidence type="ECO:0000259" key="16">
    <source>
        <dbReference type="PROSITE" id="PS50939"/>
    </source>
</evidence>
<feature type="transmembrane region" description="Helical" evidence="13">
    <location>
        <begin position="280"/>
        <end position="297"/>
    </location>
</feature>
<evidence type="ECO:0000256" key="9">
    <source>
        <dbReference type="ARBA" id="ARBA00023136"/>
    </source>
</evidence>
<evidence type="ECO:0000256" key="1">
    <source>
        <dbReference type="ARBA" id="ARBA00004141"/>
    </source>
</evidence>
<evidence type="ECO:0000313" key="18">
    <source>
        <dbReference type="Proteomes" id="UP001168877"/>
    </source>
</evidence>
<dbReference type="EMBL" id="JAUESC010000381">
    <property type="protein sequence ID" value="KAK0591152.1"/>
    <property type="molecule type" value="Genomic_DNA"/>
</dbReference>
<accession>A0AA39SHH4</accession>
<dbReference type="GO" id="GO:0016020">
    <property type="term" value="C:membrane"/>
    <property type="evidence" value="ECO:0007669"/>
    <property type="project" value="UniProtKB-SubCell"/>
</dbReference>
<dbReference type="PANTHER" id="PTHR23130">
    <property type="entry name" value="CYTOCHROME B561 AND DOMON DOMAIN-CONTAINING PROTEIN"/>
    <property type="match status" value="1"/>
</dbReference>
<feature type="binding site" description="axial binding residue" evidence="12">
    <location>
        <position position="277"/>
    </location>
    <ligand>
        <name>heme b</name>
        <dbReference type="ChEBI" id="CHEBI:60344"/>
        <label>1</label>
    </ligand>
    <ligandPart>
        <name>Fe</name>
        <dbReference type="ChEBI" id="CHEBI:18248"/>
    </ligandPart>
</feature>
<evidence type="ECO:0000256" key="6">
    <source>
        <dbReference type="ARBA" id="ARBA00022729"/>
    </source>
</evidence>
<dbReference type="PANTHER" id="PTHR23130:SF199">
    <property type="entry name" value="CYTOCHROME B561 AND DOMON DOMAIN-CONTAINING PROTEIN"/>
    <property type="match status" value="1"/>
</dbReference>
<gene>
    <name evidence="17" type="ORF">LWI29_036231</name>
</gene>
<keyword evidence="8 13" id="KW-1133">Transmembrane helix</keyword>
<evidence type="ECO:0000256" key="3">
    <source>
        <dbReference type="ARBA" id="ARBA00022617"/>
    </source>
</evidence>
<name>A0AA39SHH4_ACESA</name>
<evidence type="ECO:0000313" key="17">
    <source>
        <dbReference type="EMBL" id="KAK0591152.1"/>
    </source>
</evidence>
<reference evidence="17" key="1">
    <citation type="journal article" date="2022" name="Plant J.">
        <title>Strategies of tolerance reflected in two North American maple genomes.</title>
        <authorList>
            <person name="McEvoy S.L."/>
            <person name="Sezen U.U."/>
            <person name="Trouern-Trend A."/>
            <person name="McMahon S.M."/>
            <person name="Schaberg P.G."/>
            <person name="Yang J."/>
            <person name="Wegrzyn J.L."/>
            <person name="Swenson N.G."/>
        </authorList>
    </citation>
    <scope>NUCLEOTIDE SEQUENCE</scope>
    <source>
        <strain evidence="17">NS2018</strain>
    </source>
</reference>
<feature type="transmembrane region" description="Helical" evidence="13">
    <location>
        <begin position="239"/>
        <end position="260"/>
    </location>
</feature>
<evidence type="ECO:0000256" key="2">
    <source>
        <dbReference type="ARBA" id="ARBA00022448"/>
    </source>
</evidence>
<evidence type="ECO:0000256" key="10">
    <source>
        <dbReference type="ARBA" id="ARBA00053871"/>
    </source>
</evidence>
<sequence length="395" mass="42828">MERVSKSALFCSVLVALFLTSYAQQNCNSSTFANNKQYTVCRTLPVLSSSIHWTYHSSNNTVDLAFRKTGTSSSNWVAWALNPSGQQMAGSQCLVAHQNSTAIHAYTSPIGSGIPSLQQGSLSFEVPSISATLSGTEMTIYATLQLNSDLLSTNQVWQEGPMSGGVPASHPTSGNNVASVGTIDFRTGETTASSGGGSNSRLRKRNTHGVLNAVSWGILMPIGAMMARYLKVFKFANPAWFYIHVACQCSAYIIGVAGWATGIKLGNDNPITISEIHRNVGIALFALGTLQVFALLLRPKPDHKYRFYWNIYHHLTGYTVIGLSIYNVLKGLSILDPGNDWWWAYVGTLIGLGSLSTLLEAVTWFIVIKRKKESREKLPHSMNGANGHGHGHGAL</sequence>
<evidence type="ECO:0000256" key="14">
    <source>
        <dbReference type="SAM" id="SignalP"/>
    </source>
</evidence>
<feature type="transmembrane region" description="Helical" evidence="13">
    <location>
        <begin position="341"/>
        <end position="367"/>
    </location>
</feature>
<dbReference type="PIRSF" id="PIRSF037471">
    <property type="entry name" value="UCP037471"/>
    <property type="match status" value="1"/>
</dbReference>
<feature type="transmembrane region" description="Helical" evidence="13">
    <location>
        <begin position="209"/>
        <end position="227"/>
    </location>
</feature>
<protein>
    <recommendedName>
        <fullName evidence="11">Cytochrome b561 and DOMON domain-containing protein</fullName>
    </recommendedName>
</protein>
<evidence type="ECO:0000256" key="8">
    <source>
        <dbReference type="ARBA" id="ARBA00022989"/>
    </source>
</evidence>
<dbReference type="GO" id="GO:0046872">
    <property type="term" value="F:metal ion binding"/>
    <property type="evidence" value="ECO:0007669"/>
    <property type="project" value="UniProtKB-KW"/>
</dbReference>
<feature type="domain" description="Cytochrome b561" evidence="16">
    <location>
        <begin position="171"/>
        <end position="368"/>
    </location>
</feature>
<dbReference type="Pfam" id="PF03188">
    <property type="entry name" value="Cytochrom_B561"/>
    <property type="match status" value="1"/>
</dbReference>
<keyword evidence="6 14" id="KW-0732">Signal</keyword>
<feature type="binding site" description="axial binding residue" evidence="12">
    <location>
        <position position="208"/>
    </location>
    <ligand>
        <name>heme b</name>
        <dbReference type="ChEBI" id="CHEBI:60344"/>
        <label>1</label>
    </ligand>
    <ligandPart>
        <name>Fe</name>
        <dbReference type="ChEBI" id="CHEBI:18248"/>
    </ligandPart>
</feature>
<dbReference type="CDD" id="cd09629">
    <property type="entry name" value="DOMON_CIL1_like"/>
    <property type="match status" value="1"/>
</dbReference>
<keyword evidence="4 13" id="KW-0812">Transmembrane</keyword>
<dbReference type="CDD" id="cd08760">
    <property type="entry name" value="Cyt_b561_FRRS1_like"/>
    <property type="match status" value="1"/>
</dbReference>
<reference evidence="17" key="2">
    <citation type="submission" date="2023-06" db="EMBL/GenBank/DDBJ databases">
        <authorList>
            <person name="Swenson N.G."/>
            <person name="Wegrzyn J.L."/>
            <person name="Mcevoy S.L."/>
        </authorList>
    </citation>
    <scope>NUCLEOTIDE SEQUENCE</scope>
    <source>
        <strain evidence="17">NS2018</strain>
        <tissue evidence="17">Leaf</tissue>
    </source>
</reference>
<keyword evidence="5 12" id="KW-0479">Metal-binding</keyword>
<dbReference type="Gene3D" id="1.20.120.1770">
    <property type="match status" value="1"/>
</dbReference>
<dbReference type="AlphaFoldDB" id="A0AA39SHH4"/>
<keyword evidence="12" id="KW-0408">Iron</keyword>
<comment type="function">
    <text evidence="10">May act as a catecholamine-responsive trans-membrane electron transporter.</text>
</comment>
<evidence type="ECO:0000256" key="4">
    <source>
        <dbReference type="ARBA" id="ARBA00022692"/>
    </source>
</evidence>
<keyword evidence="9 11" id="KW-0472">Membrane</keyword>
<feature type="signal peptide" evidence="14">
    <location>
        <begin position="1"/>
        <end position="23"/>
    </location>
</feature>
<keyword evidence="7 11" id="KW-0249">Electron transport</keyword>
<evidence type="ECO:0000256" key="13">
    <source>
        <dbReference type="SAM" id="Phobius"/>
    </source>
</evidence>
<comment type="caution">
    <text evidence="17">The sequence shown here is derived from an EMBL/GenBank/DDBJ whole genome shotgun (WGS) entry which is preliminary data.</text>
</comment>
<evidence type="ECO:0000259" key="15">
    <source>
        <dbReference type="PROSITE" id="PS50836"/>
    </source>
</evidence>
<dbReference type="FunFam" id="1.20.120.1770:FF:000007">
    <property type="entry name" value="Cytochrome b561 and DOMON domain-containing protein"/>
    <property type="match status" value="1"/>
</dbReference>
<proteinExistence type="predicted"/>
<evidence type="ECO:0000256" key="7">
    <source>
        <dbReference type="ARBA" id="ARBA00022982"/>
    </source>
</evidence>
<dbReference type="InterPro" id="IPR005018">
    <property type="entry name" value="DOMON_domain"/>
</dbReference>
<dbReference type="InterPro" id="IPR045265">
    <property type="entry name" value="AIR12_DOMON"/>
</dbReference>
<feature type="binding site" description="axial binding residue" evidence="12">
    <location>
        <position position="313"/>
    </location>
    <ligand>
        <name>heme b</name>
        <dbReference type="ChEBI" id="CHEBI:60344"/>
        <label>1</label>
    </ligand>
    <ligandPart>
        <name>Fe</name>
        <dbReference type="ChEBI" id="CHEBI:18248"/>
    </ligandPart>
</feature>
<dbReference type="InterPro" id="IPR006593">
    <property type="entry name" value="Cyt_b561/ferric_Rdtase_TM"/>
</dbReference>
<dbReference type="PROSITE" id="PS50836">
    <property type="entry name" value="DOMON"/>
    <property type="match status" value="1"/>
</dbReference>
<dbReference type="InterPro" id="IPR017214">
    <property type="entry name" value="UCP037471"/>
</dbReference>
<keyword evidence="3" id="KW-0349">Heme</keyword>
<feature type="transmembrane region" description="Helical" evidence="13">
    <location>
        <begin position="309"/>
        <end position="329"/>
    </location>
</feature>
<dbReference type="PROSITE" id="PS50939">
    <property type="entry name" value="CYTOCHROME_B561"/>
    <property type="match status" value="1"/>
</dbReference>